<dbReference type="InterPro" id="IPR013083">
    <property type="entry name" value="Znf_RING/FYVE/PHD"/>
</dbReference>
<keyword evidence="2" id="KW-0479">Metal-binding</keyword>
<accession>A0A077WH20</accession>
<dbReference type="Pfam" id="PF15612">
    <property type="entry name" value="WHIM1"/>
    <property type="match status" value="1"/>
</dbReference>
<feature type="compositionally biased region" description="Low complexity" evidence="6">
    <location>
        <begin position="621"/>
        <end position="630"/>
    </location>
</feature>
<evidence type="ECO:0000256" key="3">
    <source>
        <dbReference type="ARBA" id="ARBA00022771"/>
    </source>
</evidence>
<dbReference type="InterPro" id="IPR019786">
    <property type="entry name" value="Zinc_finger_PHD-type_CS"/>
</dbReference>
<dbReference type="Pfam" id="PF00628">
    <property type="entry name" value="PHD"/>
    <property type="match status" value="1"/>
</dbReference>
<evidence type="ECO:0000256" key="5">
    <source>
        <dbReference type="ARBA" id="ARBA00023242"/>
    </source>
</evidence>
<dbReference type="InterPro" id="IPR028938">
    <property type="entry name" value="Rsf1-like"/>
</dbReference>
<comment type="subcellular location">
    <subcellularLocation>
        <location evidence="1">Nucleus</location>
    </subcellularLocation>
</comment>
<dbReference type="GO" id="GO:0008270">
    <property type="term" value="F:zinc ion binding"/>
    <property type="evidence" value="ECO:0007669"/>
    <property type="project" value="UniProtKB-KW"/>
</dbReference>
<dbReference type="InterPro" id="IPR011011">
    <property type="entry name" value="Znf_FYVE_PHD"/>
</dbReference>
<evidence type="ECO:0000256" key="6">
    <source>
        <dbReference type="SAM" id="MobiDB-lite"/>
    </source>
</evidence>
<dbReference type="EMBL" id="LK023318">
    <property type="protein sequence ID" value="CDS05947.1"/>
    <property type="molecule type" value="Genomic_DNA"/>
</dbReference>
<dbReference type="GO" id="GO:0006355">
    <property type="term" value="P:regulation of DNA-templated transcription"/>
    <property type="evidence" value="ECO:0007669"/>
    <property type="project" value="InterPro"/>
</dbReference>
<dbReference type="Gene3D" id="3.30.40.10">
    <property type="entry name" value="Zinc/RING finger domain, C3HC4 (zinc finger)"/>
    <property type="match status" value="1"/>
</dbReference>
<dbReference type="InterPro" id="IPR019787">
    <property type="entry name" value="Znf_PHD-finger"/>
</dbReference>
<dbReference type="PROSITE" id="PS01359">
    <property type="entry name" value="ZF_PHD_1"/>
    <property type="match status" value="1"/>
</dbReference>
<name>A0A077WH20_9FUNG</name>
<organism evidence="8">
    <name type="scientific">Lichtheimia ramosa</name>
    <dbReference type="NCBI Taxonomy" id="688394"/>
    <lineage>
        <taxon>Eukaryota</taxon>
        <taxon>Fungi</taxon>
        <taxon>Fungi incertae sedis</taxon>
        <taxon>Mucoromycota</taxon>
        <taxon>Mucoromycotina</taxon>
        <taxon>Mucoromycetes</taxon>
        <taxon>Mucorales</taxon>
        <taxon>Lichtheimiaceae</taxon>
        <taxon>Lichtheimia</taxon>
    </lineage>
</organism>
<feature type="region of interest" description="Disordered" evidence="6">
    <location>
        <begin position="121"/>
        <end position="143"/>
    </location>
</feature>
<dbReference type="PANTHER" id="PTHR14296">
    <property type="entry name" value="REMODELING AND SPACING FACTOR 1"/>
    <property type="match status" value="1"/>
</dbReference>
<keyword evidence="4" id="KW-0862">Zinc</keyword>
<keyword evidence="3" id="KW-0863">Zinc-finger</keyword>
<feature type="compositionally biased region" description="Basic and acidic residues" evidence="6">
    <location>
        <begin position="419"/>
        <end position="489"/>
    </location>
</feature>
<evidence type="ECO:0000313" key="8">
    <source>
        <dbReference type="EMBL" id="CDS05947.1"/>
    </source>
</evidence>
<feature type="region of interest" description="Disordered" evidence="6">
    <location>
        <begin position="409"/>
        <end position="517"/>
    </location>
</feature>
<dbReference type="OrthoDB" id="303107at2759"/>
<feature type="compositionally biased region" description="Basic residues" evidence="6">
    <location>
        <begin position="493"/>
        <end position="514"/>
    </location>
</feature>
<evidence type="ECO:0000259" key="7">
    <source>
        <dbReference type="SMART" id="SM00249"/>
    </source>
</evidence>
<evidence type="ECO:0000256" key="1">
    <source>
        <dbReference type="ARBA" id="ARBA00004123"/>
    </source>
</evidence>
<dbReference type="InterPro" id="IPR001965">
    <property type="entry name" value="Znf_PHD"/>
</dbReference>
<sequence length="770" mass="90428">MSLDDDGAMPEINKLRNNIEFAATSQFFHTFQSAFRPWPAHYNPASLLVQVHALTHRNKKQSDDDYVFTTEDLEKMILDPTERYRLQELMVRMLRLLTRNRFINNDTWQMYFAREIDKRGEPEENPFYEPVEQPVDDDNAKDEDVTMKDAPKEDDKHNDAVEEEIKQENGVKQEEDTKQASDEEQEQKEPVKERRPINYFDMPLELRVHLLHILCEWQLDDAERFREHLDSEEDAVHWRVDPIGYDAKGSMYWLFDGMMDMGGCQTAEIDHQRIDNRLYKEMPEPKKKKPKPKKKPVRKGRVGMRRSSRRAAQATPQEEEDEEDDVENWIPWQLLCLTSQEWEAFPKRFEGSQHPDEQNFYSLLVEDVLPKVLPVIQEHEEALKKQDAMKYRKRSSRLISRELEALERDHQQQQLIVTDTRRSTRRQEMARRREEDEKMTAAQAREERLRERERRIQERENAQAEEERQQAMAESLREQEAKEREEKMQQAKRQNKRKQSQSTAPKKRGRKPKNKYAEEEDVWQFDCVCGVSGENIDDGTPLIACERCGKWQHIRCLQKDGQLEEGRKSFASYSFFCKPCTAKGSQDVDIDGMDDSDTTLPHTPRKLTIIQSQPPPPPPSSSHVQHPPRQYHQSPISIPHPQMPPTNGHHHQHHHNNNQHQHHHPYVPLQPWIHHQPAQQQQQQQPPSLAARHTMPQHAFPLLNPMVPTDSSNGNNGHMQYNMYRNTLPPLLPQLPVPGVQPVAPRPTSKPPSTSSNGFMHYQDTERKGQ</sequence>
<evidence type="ECO:0000256" key="2">
    <source>
        <dbReference type="ARBA" id="ARBA00022723"/>
    </source>
</evidence>
<protein>
    <recommendedName>
        <fullName evidence="7">Zinc finger PHD-type domain-containing protein</fullName>
    </recommendedName>
</protein>
<feature type="region of interest" description="Disordered" evidence="6">
    <location>
        <begin position="275"/>
        <end position="325"/>
    </location>
</feature>
<proteinExistence type="predicted"/>
<gene>
    <name evidence="8" type="ORF">LRAMOSA08475</name>
</gene>
<feature type="domain" description="Zinc finger PHD-type" evidence="7">
    <location>
        <begin position="526"/>
        <end position="581"/>
    </location>
</feature>
<evidence type="ECO:0000256" key="4">
    <source>
        <dbReference type="ARBA" id="ARBA00022833"/>
    </source>
</evidence>
<reference evidence="8" key="1">
    <citation type="journal article" date="2014" name="Genome Announc.">
        <title>De novo whole-genome sequence and genome annotation of Lichtheimia ramosa.</title>
        <authorList>
            <person name="Linde J."/>
            <person name="Schwartze V."/>
            <person name="Binder U."/>
            <person name="Lass-Florl C."/>
            <person name="Voigt K."/>
            <person name="Horn F."/>
        </authorList>
    </citation>
    <scope>NUCLEOTIDE SEQUENCE</scope>
    <source>
        <strain evidence="8">JMRC FSU:6197</strain>
    </source>
</reference>
<keyword evidence="5" id="KW-0539">Nucleus</keyword>
<feature type="region of interest" description="Disordered" evidence="6">
    <location>
        <begin position="165"/>
        <end position="194"/>
    </location>
</feature>
<dbReference type="GO" id="GO:0031213">
    <property type="term" value="C:RSF complex"/>
    <property type="evidence" value="ECO:0007669"/>
    <property type="project" value="InterPro"/>
</dbReference>
<feature type="region of interest" description="Disordered" evidence="6">
    <location>
        <begin position="608"/>
        <end position="665"/>
    </location>
</feature>
<feature type="compositionally biased region" description="Polar residues" evidence="6">
    <location>
        <begin position="709"/>
        <end position="725"/>
    </location>
</feature>
<feature type="compositionally biased region" description="Basic residues" evidence="6">
    <location>
        <begin position="286"/>
        <end position="309"/>
    </location>
</feature>
<dbReference type="InterPro" id="IPR028942">
    <property type="entry name" value="WHIM1_dom"/>
</dbReference>
<dbReference type="AlphaFoldDB" id="A0A077WH20"/>
<feature type="region of interest" description="Disordered" evidence="6">
    <location>
        <begin position="700"/>
        <end position="770"/>
    </location>
</feature>
<feature type="compositionally biased region" description="Basic and acidic residues" evidence="6">
    <location>
        <begin position="275"/>
        <end position="285"/>
    </location>
</feature>
<dbReference type="SUPFAM" id="SSF57903">
    <property type="entry name" value="FYVE/PHD zinc finger"/>
    <property type="match status" value="1"/>
</dbReference>
<dbReference type="SMART" id="SM00249">
    <property type="entry name" value="PHD"/>
    <property type="match status" value="1"/>
</dbReference>
<feature type="compositionally biased region" description="Basic residues" evidence="6">
    <location>
        <begin position="648"/>
        <end position="665"/>
    </location>
</feature>
<dbReference type="PANTHER" id="PTHR14296:SF3">
    <property type="entry name" value="DIKAR, ISOFORM F"/>
    <property type="match status" value="1"/>
</dbReference>